<dbReference type="PANTHER" id="PTHR15741">
    <property type="entry name" value="BASIC HELIX-LOOP-HELIX ZIP TRANSCRIPTION FACTOR"/>
    <property type="match status" value="1"/>
</dbReference>
<feature type="coiled-coil region" evidence="6">
    <location>
        <begin position="108"/>
        <end position="135"/>
    </location>
</feature>
<dbReference type="AlphaFoldDB" id="A0A336LGD8"/>
<dbReference type="PANTHER" id="PTHR15741:SF25">
    <property type="entry name" value="MAX-LIKE PROTEIN X"/>
    <property type="match status" value="1"/>
</dbReference>
<sequence length="227" mass="26541">MSLENIFHGTYEKEYKMKIKKRCGDTVQTDEYSSMSPFDSNGQQLVPSSKHGEQRRREAHTQAEQKRRDAIKRGYEELQDIVPMCQQNETSGYKISKAAVLQKSIEYISFLHKEKKKQEDELSTLQKEVMALRIIQKNYETMLQNQQTAPHNENTLSEDMKFEVLKNVMDEMFISFETLPMDSFAELTSSSTAWVEEHCKPHLLRKIVDRTIQKVQSNPNCSEQQHN</sequence>
<keyword evidence="4" id="KW-0804">Transcription</keyword>
<gene>
    <name evidence="9" type="primary">CSON009079</name>
</gene>
<evidence type="ECO:0000256" key="2">
    <source>
        <dbReference type="ARBA" id="ARBA00023015"/>
    </source>
</evidence>
<reference evidence="10" key="2">
    <citation type="submission" date="2018-07" db="EMBL/GenBank/DDBJ databases">
        <authorList>
            <person name="Quirk P.G."/>
            <person name="Krulwich T.A."/>
        </authorList>
    </citation>
    <scope>NUCLEOTIDE SEQUENCE</scope>
</reference>
<dbReference type="GO" id="GO:0000981">
    <property type="term" value="F:DNA-binding transcription factor activity, RNA polymerase II-specific"/>
    <property type="evidence" value="ECO:0007669"/>
    <property type="project" value="TreeGrafter"/>
</dbReference>
<comment type="subcellular location">
    <subcellularLocation>
        <location evidence="1">Nucleus</location>
    </subcellularLocation>
</comment>
<dbReference type="CDD" id="cd19687">
    <property type="entry name" value="bHLHzip_Mlx"/>
    <property type="match status" value="1"/>
</dbReference>
<dbReference type="InterPro" id="IPR036638">
    <property type="entry name" value="HLH_DNA-bd_sf"/>
</dbReference>
<evidence type="ECO:0000256" key="5">
    <source>
        <dbReference type="ARBA" id="ARBA00023242"/>
    </source>
</evidence>
<keyword evidence="3" id="KW-0238">DNA-binding</keyword>
<dbReference type="VEuPathDB" id="VectorBase:CSON009079"/>
<dbReference type="PROSITE" id="PS50888">
    <property type="entry name" value="BHLH"/>
    <property type="match status" value="1"/>
</dbReference>
<dbReference type="SMART" id="SM00353">
    <property type="entry name" value="HLH"/>
    <property type="match status" value="1"/>
</dbReference>
<dbReference type="EMBL" id="UFQT01003527">
    <property type="protein sequence ID" value="SSX35085.1"/>
    <property type="molecule type" value="Genomic_DNA"/>
</dbReference>
<dbReference type="SUPFAM" id="SSF47459">
    <property type="entry name" value="HLH, helix-loop-helix DNA-binding domain"/>
    <property type="match status" value="1"/>
</dbReference>
<keyword evidence="6" id="KW-0175">Coiled coil</keyword>
<evidence type="ECO:0000259" key="8">
    <source>
        <dbReference type="PROSITE" id="PS50888"/>
    </source>
</evidence>
<keyword evidence="5" id="KW-0539">Nucleus</keyword>
<protein>
    <submittedName>
        <fullName evidence="9">CSON009079 protein</fullName>
    </submittedName>
</protein>
<evidence type="ECO:0000313" key="10">
    <source>
        <dbReference type="EMBL" id="SSX35085.1"/>
    </source>
</evidence>
<dbReference type="InterPro" id="IPR052207">
    <property type="entry name" value="Max-like/E-box_TFs"/>
</dbReference>
<evidence type="ECO:0000256" key="7">
    <source>
        <dbReference type="SAM" id="MobiDB-lite"/>
    </source>
</evidence>
<feature type="compositionally biased region" description="Polar residues" evidence="7">
    <location>
        <begin position="29"/>
        <end position="47"/>
    </location>
</feature>
<dbReference type="InterPro" id="IPR011598">
    <property type="entry name" value="bHLH_dom"/>
</dbReference>
<accession>A0A336LGD8</accession>
<dbReference type="Gene3D" id="4.10.280.10">
    <property type="entry name" value="Helix-loop-helix DNA-binding domain"/>
    <property type="match status" value="1"/>
</dbReference>
<evidence type="ECO:0000313" key="9">
    <source>
        <dbReference type="EMBL" id="SSX15733.1"/>
    </source>
</evidence>
<proteinExistence type="predicted"/>
<evidence type="ECO:0000256" key="4">
    <source>
        <dbReference type="ARBA" id="ARBA00023163"/>
    </source>
</evidence>
<dbReference type="GO" id="GO:0005634">
    <property type="term" value="C:nucleus"/>
    <property type="evidence" value="ECO:0007669"/>
    <property type="project" value="UniProtKB-SubCell"/>
</dbReference>
<feature type="domain" description="BHLH" evidence="8">
    <location>
        <begin position="55"/>
        <end position="111"/>
    </location>
</feature>
<dbReference type="GO" id="GO:0046983">
    <property type="term" value="F:protein dimerization activity"/>
    <property type="evidence" value="ECO:0007669"/>
    <property type="project" value="InterPro"/>
</dbReference>
<reference evidence="9" key="1">
    <citation type="submission" date="2018-04" db="EMBL/GenBank/DDBJ databases">
        <authorList>
            <person name="Go L.Y."/>
            <person name="Mitchell J.A."/>
        </authorList>
    </citation>
    <scope>NUCLEOTIDE SEQUENCE</scope>
    <source>
        <tissue evidence="9">Whole organism</tissue>
    </source>
</reference>
<evidence type="ECO:0000256" key="1">
    <source>
        <dbReference type="ARBA" id="ARBA00004123"/>
    </source>
</evidence>
<dbReference type="Pfam" id="PF00010">
    <property type="entry name" value="HLH"/>
    <property type="match status" value="1"/>
</dbReference>
<dbReference type="GO" id="GO:0000978">
    <property type="term" value="F:RNA polymerase II cis-regulatory region sequence-specific DNA binding"/>
    <property type="evidence" value="ECO:0007669"/>
    <property type="project" value="TreeGrafter"/>
</dbReference>
<feature type="compositionally biased region" description="Basic and acidic residues" evidence="7">
    <location>
        <begin position="50"/>
        <end position="68"/>
    </location>
</feature>
<name>A0A336LGD8_CULSO</name>
<evidence type="ECO:0000256" key="6">
    <source>
        <dbReference type="SAM" id="Coils"/>
    </source>
</evidence>
<organism evidence="9">
    <name type="scientific">Culicoides sonorensis</name>
    <name type="common">Biting midge</name>
    <dbReference type="NCBI Taxonomy" id="179676"/>
    <lineage>
        <taxon>Eukaryota</taxon>
        <taxon>Metazoa</taxon>
        <taxon>Ecdysozoa</taxon>
        <taxon>Arthropoda</taxon>
        <taxon>Hexapoda</taxon>
        <taxon>Insecta</taxon>
        <taxon>Pterygota</taxon>
        <taxon>Neoptera</taxon>
        <taxon>Endopterygota</taxon>
        <taxon>Diptera</taxon>
        <taxon>Nematocera</taxon>
        <taxon>Chironomoidea</taxon>
        <taxon>Ceratopogonidae</taxon>
        <taxon>Ceratopogoninae</taxon>
        <taxon>Culicoides</taxon>
        <taxon>Monoculicoides</taxon>
    </lineage>
</organism>
<dbReference type="OMA" id="TSAMGCK"/>
<keyword evidence="2" id="KW-0805">Transcription regulation</keyword>
<evidence type="ECO:0000256" key="3">
    <source>
        <dbReference type="ARBA" id="ARBA00023125"/>
    </source>
</evidence>
<feature type="region of interest" description="Disordered" evidence="7">
    <location>
        <begin position="29"/>
        <end position="68"/>
    </location>
</feature>
<dbReference type="EMBL" id="UFQS01003527">
    <property type="protein sequence ID" value="SSX15733.1"/>
    <property type="molecule type" value="Genomic_DNA"/>
</dbReference>